<accession>A0A1X1X0T7</accession>
<dbReference type="EMBL" id="LQPC01000009">
    <property type="protein sequence ID" value="ORV92507.1"/>
    <property type="molecule type" value="Genomic_DNA"/>
</dbReference>
<feature type="domain" description="GAF" evidence="1">
    <location>
        <begin position="98"/>
        <end position="225"/>
    </location>
</feature>
<dbReference type="Pfam" id="PF01590">
    <property type="entry name" value="GAF"/>
    <property type="match status" value="1"/>
</dbReference>
<keyword evidence="2" id="KW-0418">Kinase</keyword>
<name>A0A1X1X0T7_MYCIR</name>
<protein>
    <submittedName>
        <fullName evidence="2">Histidine kinase</fullName>
    </submittedName>
</protein>
<comment type="caution">
    <text evidence="2">The sequence shown here is derived from an EMBL/GenBank/DDBJ whole genome shotgun (WGS) entry which is preliminary data.</text>
</comment>
<evidence type="ECO:0000259" key="1">
    <source>
        <dbReference type="Pfam" id="PF01590"/>
    </source>
</evidence>
<evidence type="ECO:0000313" key="2">
    <source>
        <dbReference type="EMBL" id="ORV92507.1"/>
    </source>
</evidence>
<dbReference type="Gene3D" id="3.30.450.40">
    <property type="match status" value="1"/>
</dbReference>
<dbReference type="GO" id="GO:0016301">
    <property type="term" value="F:kinase activity"/>
    <property type="evidence" value="ECO:0007669"/>
    <property type="project" value="UniProtKB-KW"/>
</dbReference>
<gene>
    <name evidence="2" type="ORF">AWC12_02740</name>
</gene>
<dbReference type="InterPro" id="IPR029016">
    <property type="entry name" value="GAF-like_dom_sf"/>
</dbReference>
<dbReference type="PANTHER" id="PTHR43102:SF2">
    <property type="entry name" value="GAF DOMAIN-CONTAINING PROTEIN"/>
    <property type="match status" value="1"/>
</dbReference>
<dbReference type="SUPFAM" id="SSF55781">
    <property type="entry name" value="GAF domain-like"/>
    <property type="match status" value="1"/>
</dbReference>
<dbReference type="AlphaFoldDB" id="A0A1X1X0T7"/>
<proteinExistence type="predicted"/>
<dbReference type="RefSeq" id="WP_085171918.1">
    <property type="nucleotide sequence ID" value="NZ_LQPC01000009.1"/>
</dbReference>
<dbReference type="PANTHER" id="PTHR43102">
    <property type="entry name" value="SLR1143 PROTEIN"/>
    <property type="match status" value="1"/>
</dbReference>
<sequence length="233" mass="24191">MSISLPGFDAWLTERLEECAGDSGENVDFYVARAVAAQMISDCERADVASAGPLKARLTQSGLSGETVSDGISSVLADPRRLHALNSTGLMGAPSDPTLDRVARTAAGALATPAAAVVLVGAESQSLAGACGVDPASPPKHLVDLAESFDKYVVVNESLVRVENAAHHPLFGKYSIVAEGRIAAYLGVPLTDDAGNTVGVLSVFDSSPRQWKNGHIQILDDLASVAKGRIFHG</sequence>
<keyword evidence="2" id="KW-0808">Transferase</keyword>
<reference evidence="2 3" key="1">
    <citation type="submission" date="2016-01" db="EMBL/GenBank/DDBJ databases">
        <title>The new phylogeny of the genus Mycobacterium.</title>
        <authorList>
            <person name="Tarcisio F."/>
            <person name="Conor M."/>
            <person name="Antonella G."/>
            <person name="Elisabetta G."/>
            <person name="Giulia F.S."/>
            <person name="Sara T."/>
            <person name="Anna F."/>
            <person name="Clotilde B."/>
            <person name="Roberto B."/>
            <person name="Veronica D.S."/>
            <person name="Fabio R."/>
            <person name="Monica P."/>
            <person name="Olivier J."/>
            <person name="Enrico T."/>
            <person name="Nicola S."/>
        </authorList>
    </citation>
    <scope>NUCLEOTIDE SEQUENCE [LARGE SCALE GENOMIC DNA]</scope>
    <source>
        <strain evidence="2 3">DSM 45541</strain>
    </source>
</reference>
<evidence type="ECO:0000313" key="3">
    <source>
        <dbReference type="Proteomes" id="UP000193622"/>
    </source>
</evidence>
<organism evidence="2 3">
    <name type="scientific">Mycolicibacterium iranicum</name>
    <name type="common">Mycobacterium iranicum</name>
    <dbReference type="NCBI Taxonomy" id="912594"/>
    <lineage>
        <taxon>Bacteria</taxon>
        <taxon>Bacillati</taxon>
        <taxon>Actinomycetota</taxon>
        <taxon>Actinomycetes</taxon>
        <taxon>Mycobacteriales</taxon>
        <taxon>Mycobacteriaceae</taxon>
        <taxon>Mycolicibacterium</taxon>
    </lineage>
</organism>
<dbReference type="Proteomes" id="UP000193622">
    <property type="component" value="Unassembled WGS sequence"/>
</dbReference>
<dbReference type="InterPro" id="IPR003018">
    <property type="entry name" value="GAF"/>
</dbReference>